<feature type="transmembrane region" description="Helical" evidence="7">
    <location>
        <begin position="59"/>
        <end position="80"/>
    </location>
</feature>
<evidence type="ECO:0000259" key="8">
    <source>
        <dbReference type="PROSITE" id="PS50850"/>
    </source>
</evidence>
<dbReference type="Pfam" id="PF07690">
    <property type="entry name" value="MFS_1"/>
    <property type="match status" value="1"/>
</dbReference>
<evidence type="ECO:0000256" key="3">
    <source>
        <dbReference type="ARBA" id="ARBA00022475"/>
    </source>
</evidence>
<feature type="transmembrane region" description="Helical" evidence="7">
    <location>
        <begin position="285"/>
        <end position="307"/>
    </location>
</feature>
<feature type="domain" description="Major facilitator superfamily (MFS) profile" evidence="8">
    <location>
        <begin position="1"/>
        <end position="381"/>
    </location>
</feature>
<dbReference type="KEGG" id="cyz:C3B44_10495"/>
<dbReference type="InterPro" id="IPR020846">
    <property type="entry name" value="MFS_dom"/>
</dbReference>
<comment type="subcellular location">
    <subcellularLocation>
        <location evidence="1">Cell membrane</location>
        <topology evidence="1">Multi-pass membrane protein</topology>
    </subcellularLocation>
</comment>
<evidence type="ECO:0000256" key="2">
    <source>
        <dbReference type="ARBA" id="ARBA00022448"/>
    </source>
</evidence>
<dbReference type="OrthoDB" id="5242249at2"/>
<keyword evidence="4 7" id="KW-0812">Transmembrane</keyword>
<feature type="transmembrane region" description="Helical" evidence="7">
    <location>
        <begin position="122"/>
        <end position="143"/>
    </location>
</feature>
<dbReference type="Gene3D" id="1.20.1250.20">
    <property type="entry name" value="MFS general substrate transporter like domains"/>
    <property type="match status" value="1"/>
</dbReference>
<dbReference type="EMBL" id="QEEZ01000023">
    <property type="protein sequence ID" value="PWC00966.1"/>
    <property type="molecule type" value="Genomic_DNA"/>
</dbReference>
<feature type="transmembrane region" description="Helical" evidence="7">
    <location>
        <begin position="187"/>
        <end position="205"/>
    </location>
</feature>
<evidence type="ECO:0000256" key="1">
    <source>
        <dbReference type="ARBA" id="ARBA00004651"/>
    </source>
</evidence>
<name>A0A2U1T4M7_9CORY</name>
<comment type="caution">
    <text evidence="9">The sequence shown here is derived from an EMBL/GenBank/DDBJ whole genome shotgun (WGS) entry which is preliminary data.</text>
</comment>
<dbReference type="PANTHER" id="PTHR23517:SF13">
    <property type="entry name" value="MAJOR FACILITATOR SUPERFAMILY MFS_1"/>
    <property type="match status" value="1"/>
</dbReference>
<dbReference type="AlphaFoldDB" id="A0A2U1T4M7"/>
<reference evidence="10" key="1">
    <citation type="submission" date="2018-04" db="EMBL/GenBank/DDBJ databases">
        <authorList>
            <person name="Liu S."/>
            <person name="Wang Z."/>
            <person name="Li J."/>
        </authorList>
    </citation>
    <scope>NUCLEOTIDE SEQUENCE [LARGE SCALE GENOMIC DNA]</scope>
    <source>
        <strain evidence="10">2189</strain>
    </source>
</reference>
<feature type="transmembrane region" description="Helical" evidence="7">
    <location>
        <begin position="356"/>
        <end position="377"/>
    </location>
</feature>
<evidence type="ECO:0000313" key="9">
    <source>
        <dbReference type="EMBL" id="PWC00966.1"/>
    </source>
</evidence>
<protein>
    <submittedName>
        <fullName evidence="9">MFS transporter</fullName>
    </submittedName>
</protein>
<evidence type="ECO:0000256" key="4">
    <source>
        <dbReference type="ARBA" id="ARBA00022692"/>
    </source>
</evidence>
<feature type="transmembrane region" description="Helical" evidence="7">
    <location>
        <begin position="149"/>
        <end position="166"/>
    </location>
</feature>
<proteinExistence type="predicted"/>
<sequence>MFAVGFGANHFIPLLQVYREGMASSEASLTAMVGVYAAGLIPALLYFGRLSDQIGRKSVLMPGLWVALVGTLILALGAFSQEWPLYLGRIIIGVSVGMGMACGAAWIKQLSTDDPVAGPRRATVAVSAGFGLGPLISGVIAEFAPAPDFLPYVIHAAVTLCALWWLRAAPETQEGRGVGKRKIVPPVVFTAAYLLAIVAWAPWTFGAPTTAFVTNPSQIGIDSAFPTLVQGLLAFLTMFSSLFIQPVVAKLLANGPRWLALAALGLTTTAAGLGVAVAAALTGSVWLMLITAPVLGTAYGIFMVAGLAETERFADDGELGALVGIFYSLTYLGFFVPFLISMLVTGAENVFGMDPTQAYVGVLAVGVVVCLASIWPVSKAAGYGGRS</sequence>
<feature type="transmembrane region" description="Helical" evidence="7">
    <location>
        <begin position="225"/>
        <end position="246"/>
    </location>
</feature>
<organism evidence="9 10">
    <name type="scientific">Corynebacterium yudongzhengii</name>
    <dbReference type="NCBI Taxonomy" id="2080740"/>
    <lineage>
        <taxon>Bacteria</taxon>
        <taxon>Bacillati</taxon>
        <taxon>Actinomycetota</taxon>
        <taxon>Actinomycetes</taxon>
        <taxon>Mycobacteriales</taxon>
        <taxon>Corynebacteriaceae</taxon>
        <taxon>Corynebacterium</taxon>
    </lineage>
</organism>
<accession>A0A2U1T4M7</accession>
<keyword evidence="6 7" id="KW-0472">Membrane</keyword>
<dbReference type="Proteomes" id="UP000244989">
    <property type="component" value="Unassembled WGS sequence"/>
</dbReference>
<dbReference type="InterPro" id="IPR011701">
    <property type="entry name" value="MFS"/>
</dbReference>
<keyword evidence="3" id="KW-1003">Cell membrane</keyword>
<evidence type="ECO:0000256" key="6">
    <source>
        <dbReference type="ARBA" id="ARBA00023136"/>
    </source>
</evidence>
<evidence type="ECO:0000256" key="7">
    <source>
        <dbReference type="SAM" id="Phobius"/>
    </source>
</evidence>
<keyword evidence="5 7" id="KW-1133">Transmembrane helix</keyword>
<dbReference type="SUPFAM" id="SSF103473">
    <property type="entry name" value="MFS general substrate transporter"/>
    <property type="match status" value="1"/>
</dbReference>
<feature type="transmembrane region" description="Helical" evidence="7">
    <location>
        <begin position="27"/>
        <end position="47"/>
    </location>
</feature>
<evidence type="ECO:0000256" key="5">
    <source>
        <dbReference type="ARBA" id="ARBA00022989"/>
    </source>
</evidence>
<evidence type="ECO:0000313" key="10">
    <source>
        <dbReference type="Proteomes" id="UP000244989"/>
    </source>
</evidence>
<keyword evidence="2" id="KW-0813">Transport</keyword>
<dbReference type="InterPro" id="IPR050171">
    <property type="entry name" value="MFS_Transporters"/>
</dbReference>
<feature type="transmembrane region" description="Helical" evidence="7">
    <location>
        <begin position="319"/>
        <end position="344"/>
    </location>
</feature>
<feature type="transmembrane region" description="Helical" evidence="7">
    <location>
        <begin position="86"/>
        <end position="107"/>
    </location>
</feature>
<dbReference type="GO" id="GO:0022857">
    <property type="term" value="F:transmembrane transporter activity"/>
    <property type="evidence" value="ECO:0007669"/>
    <property type="project" value="InterPro"/>
</dbReference>
<keyword evidence="10" id="KW-1185">Reference proteome</keyword>
<dbReference type="PANTHER" id="PTHR23517">
    <property type="entry name" value="RESISTANCE PROTEIN MDTM, PUTATIVE-RELATED-RELATED"/>
    <property type="match status" value="1"/>
</dbReference>
<dbReference type="PROSITE" id="PS50850">
    <property type="entry name" value="MFS"/>
    <property type="match status" value="1"/>
</dbReference>
<dbReference type="InterPro" id="IPR036259">
    <property type="entry name" value="MFS_trans_sf"/>
</dbReference>
<feature type="transmembrane region" description="Helical" evidence="7">
    <location>
        <begin position="258"/>
        <end position="279"/>
    </location>
</feature>
<dbReference type="GO" id="GO:0005886">
    <property type="term" value="C:plasma membrane"/>
    <property type="evidence" value="ECO:0007669"/>
    <property type="project" value="UniProtKB-SubCell"/>
</dbReference>
<gene>
    <name evidence="9" type="ORF">DF222_10015</name>
</gene>